<dbReference type="EMBL" id="NJHS01000191">
    <property type="protein sequence ID" value="PNJ94234.1"/>
    <property type="molecule type" value="Genomic_DNA"/>
</dbReference>
<dbReference type="SUPFAM" id="SSF52540">
    <property type="entry name" value="P-loop containing nucleoside triphosphate hydrolases"/>
    <property type="match status" value="1"/>
</dbReference>
<reference evidence="2 3" key="1">
    <citation type="submission" date="2017-06" db="EMBL/GenBank/DDBJ databases">
        <title>Genome variation in co-occurring toxic Cylindrospermopsis raciborskii strains determines phenotypic plasticity.</title>
        <authorList>
            <person name="Willis A."/>
            <person name="Woodhouse J."/>
            <person name="Ongley S."/>
            <person name="Jex A."/>
            <person name="Burford M."/>
            <person name="Neilan B."/>
        </authorList>
    </citation>
    <scope>NUCLEOTIDE SEQUENCE [LARGE SCALE GENOMIC DNA]</scope>
    <source>
        <strain evidence="2 3">C07</strain>
    </source>
</reference>
<evidence type="ECO:0000313" key="3">
    <source>
        <dbReference type="Proteomes" id="UP000236284"/>
    </source>
</evidence>
<dbReference type="RefSeq" id="WP_102939018.1">
    <property type="nucleotide sequence ID" value="NZ_NJHS01000191.1"/>
</dbReference>
<comment type="caution">
    <text evidence="2">The sequence shown here is derived from an EMBL/GenBank/DDBJ whole genome shotgun (WGS) entry which is preliminary data.</text>
</comment>
<dbReference type="SMART" id="SM00382">
    <property type="entry name" value="AAA"/>
    <property type="match status" value="1"/>
</dbReference>
<feature type="domain" description="AAA+ ATPase" evidence="1">
    <location>
        <begin position="34"/>
        <end position="310"/>
    </location>
</feature>
<dbReference type="Proteomes" id="UP000236284">
    <property type="component" value="Unassembled WGS sequence"/>
</dbReference>
<organism evidence="2 3">
    <name type="scientific">Cylindrospermopsis raciborskii C07</name>
    <dbReference type="NCBI Taxonomy" id="2014886"/>
    <lineage>
        <taxon>Bacteria</taxon>
        <taxon>Bacillati</taxon>
        <taxon>Cyanobacteriota</taxon>
        <taxon>Cyanophyceae</taxon>
        <taxon>Nostocales</taxon>
        <taxon>Aphanizomenonaceae</taxon>
        <taxon>Cylindrospermopsis</taxon>
    </lineage>
</organism>
<proteinExistence type="predicted"/>
<protein>
    <submittedName>
        <fullName evidence="2">Polyketide biosynthesis operon protein CyrO</fullName>
    </submittedName>
</protein>
<name>A0ABX4WJ86_9CYAN</name>
<accession>A0ABX4WJ86</accession>
<gene>
    <name evidence="2" type="ORF">CEP15_13515</name>
</gene>
<evidence type="ECO:0000259" key="1">
    <source>
        <dbReference type="SMART" id="SM00382"/>
    </source>
</evidence>
<evidence type="ECO:0000313" key="2">
    <source>
        <dbReference type="EMBL" id="PNJ94234.1"/>
    </source>
</evidence>
<sequence length="517" mass="58059">MSKHFNTAGPCQSDIHYMISPTGRLPQLKALIDGRNYFIIHAPRQVGKTTAMMALAQELTDSGQYLAVILTVETGAPFPDAPEQAQQSILRRWQNEIRFRKLPLPNLTQIETETETSPLDIQTVLQGWAMASPLPLVVFLDEIDSLEDQTLISILRQLRAGYPNRPQGFPHSVGLIGMRDVRDYKVKSGGSERLNTSSPFNIKAESLTLSNFSFTDVQNLYEQHTTATGQVFSPEAVQQAYYLTDGQPWLVNALARQATQVLVQDVNEPITAEVINQAKEILIQRQDTHLDSLAERLREARVKTIIEPILAGEDLPDVPPDDIRYVLDLGLCRDQGQGLEIANPIYKEVLPLVLSYTTRVSIGAIEPLWLNEQGELLPDKLLHAFLEFWRQHGEPLLKSAPYHEIAPHLVLMAFLHRVVNGGGTLEREYAIGSGRMDICLRYGKVVMGIELKLWRERKSDPLIKGLTQLDKYLDGLGLDTGWLVIFDRRPGLPPMGERISTEEVISPRGRTITLIRS</sequence>
<dbReference type="InterPro" id="IPR003593">
    <property type="entry name" value="AAA+_ATPase"/>
</dbReference>
<dbReference type="Gene3D" id="3.40.50.300">
    <property type="entry name" value="P-loop containing nucleotide triphosphate hydrolases"/>
    <property type="match status" value="1"/>
</dbReference>
<keyword evidence="3" id="KW-1185">Reference proteome</keyword>
<dbReference type="InterPro" id="IPR027417">
    <property type="entry name" value="P-loop_NTPase"/>
</dbReference>